<keyword evidence="7 12" id="KW-0560">Oxidoreductase</keyword>
<dbReference type="InterPro" id="IPR001128">
    <property type="entry name" value="Cyt_P450"/>
</dbReference>
<keyword evidence="3 11" id="KW-0349">Heme</keyword>
<dbReference type="Proteomes" id="UP001210211">
    <property type="component" value="Unassembled WGS sequence"/>
</dbReference>
<keyword evidence="10 13" id="KW-0472">Membrane</keyword>
<dbReference type="GO" id="GO:0006629">
    <property type="term" value="P:lipid metabolic process"/>
    <property type="evidence" value="ECO:0007669"/>
    <property type="project" value="UniProtKB-ARBA"/>
</dbReference>
<keyword evidence="6 13" id="KW-1133">Transmembrane helix</keyword>
<evidence type="ECO:0000256" key="2">
    <source>
        <dbReference type="ARBA" id="ARBA00010617"/>
    </source>
</evidence>
<feature type="transmembrane region" description="Helical" evidence="13">
    <location>
        <begin position="7"/>
        <end position="29"/>
    </location>
</feature>
<dbReference type="PANTHER" id="PTHR24282">
    <property type="entry name" value="CYTOCHROME P450 FAMILY MEMBER"/>
    <property type="match status" value="1"/>
</dbReference>
<evidence type="ECO:0000256" key="5">
    <source>
        <dbReference type="ARBA" id="ARBA00022723"/>
    </source>
</evidence>
<dbReference type="InterPro" id="IPR050665">
    <property type="entry name" value="Cytochrome_P450_Monooxygen"/>
</dbReference>
<comment type="cofactor">
    <cofactor evidence="11">
        <name>heme</name>
        <dbReference type="ChEBI" id="CHEBI:30413"/>
    </cofactor>
</comment>
<dbReference type="InterPro" id="IPR036396">
    <property type="entry name" value="Cyt_P450_sf"/>
</dbReference>
<dbReference type="AlphaFoldDB" id="A0AAD5ZF51"/>
<dbReference type="PRINTS" id="PR00463">
    <property type="entry name" value="EP450I"/>
</dbReference>
<name>A0AAD5ZF51_9POAL</name>
<keyword evidence="15" id="KW-1185">Reference proteome</keyword>
<evidence type="ECO:0000256" key="3">
    <source>
        <dbReference type="ARBA" id="ARBA00022617"/>
    </source>
</evidence>
<protein>
    <recommendedName>
        <fullName evidence="16">Cytochrome P450</fullName>
    </recommendedName>
</protein>
<sequence>MERYLRLISGSILVIILSLLLRVLLNHLWRPYVITKWYREQGIHGPKYKFIYGCYEEIMKLTSSAKEIKMDINSHDFTPRVFPHFLKWMSAYGKTFLFWYGPIPQIFISDMELVKQVLSDKAGFFLKADTLPAFEALLGKGLVLTNGLDWARHRRILSPAFTTDKLKRMTRKMTECTRTMIEGWENRIEQDQKRQIEIDLNDQFLELTADVISHTAFGSSFIEGKEVFSAQKELLVLAFESILNATYPGFDYLPTKNNIKRWRLDRQVRRTLIKIIHERMEVRDDGYGNDLLGLMLETCMNGGKESNNYMSMDEIMHECKTFFFAGHETTAHLLSWTMFYLSTNEDWQARLRDEILRECGREVPNADMLSKLKLVNMVLLEALRLYGPAVQIYRKASQDMKLGTIILLKGTAIAIPIAILHRDKEIWGPDADEFNPLRFENGINKAAKHSNALLSFSFGPRACIGQTFAMLESKAVIAMILQRFSFRISPNYVHKPDEKLTLQPMSGLQVIIEPVNI</sequence>
<dbReference type="GO" id="GO:0004497">
    <property type="term" value="F:monooxygenase activity"/>
    <property type="evidence" value="ECO:0007669"/>
    <property type="project" value="UniProtKB-KW"/>
</dbReference>
<keyword evidence="9 12" id="KW-0503">Monooxygenase</keyword>
<keyword evidence="4 13" id="KW-0812">Transmembrane</keyword>
<evidence type="ECO:0000256" key="4">
    <source>
        <dbReference type="ARBA" id="ARBA00022692"/>
    </source>
</evidence>
<feature type="binding site" description="axial binding residue" evidence="11">
    <location>
        <position position="463"/>
    </location>
    <ligand>
        <name>heme</name>
        <dbReference type="ChEBI" id="CHEBI:30413"/>
    </ligand>
    <ligandPart>
        <name>Fe</name>
        <dbReference type="ChEBI" id="CHEBI:18248"/>
    </ligandPart>
</feature>
<evidence type="ECO:0000313" key="14">
    <source>
        <dbReference type="EMBL" id="KAJ3696621.1"/>
    </source>
</evidence>
<dbReference type="EMBL" id="JAMRDG010000001">
    <property type="protein sequence ID" value="KAJ3696621.1"/>
    <property type="molecule type" value="Genomic_DNA"/>
</dbReference>
<dbReference type="SUPFAM" id="SSF48264">
    <property type="entry name" value="Cytochrome P450"/>
    <property type="match status" value="1"/>
</dbReference>
<dbReference type="GO" id="GO:0020037">
    <property type="term" value="F:heme binding"/>
    <property type="evidence" value="ECO:0007669"/>
    <property type="project" value="InterPro"/>
</dbReference>
<dbReference type="PANTHER" id="PTHR24282:SF135">
    <property type="entry name" value="CYTOCHROME P450 709B2"/>
    <property type="match status" value="1"/>
</dbReference>
<dbReference type="GO" id="GO:0005506">
    <property type="term" value="F:iron ion binding"/>
    <property type="evidence" value="ECO:0007669"/>
    <property type="project" value="InterPro"/>
</dbReference>
<evidence type="ECO:0000256" key="6">
    <source>
        <dbReference type="ARBA" id="ARBA00022989"/>
    </source>
</evidence>
<evidence type="ECO:0000256" key="1">
    <source>
        <dbReference type="ARBA" id="ARBA00004370"/>
    </source>
</evidence>
<keyword evidence="5 11" id="KW-0479">Metal-binding</keyword>
<evidence type="ECO:0000256" key="12">
    <source>
        <dbReference type="RuleBase" id="RU000461"/>
    </source>
</evidence>
<accession>A0AAD5ZF51</accession>
<evidence type="ECO:0000256" key="10">
    <source>
        <dbReference type="ARBA" id="ARBA00023136"/>
    </source>
</evidence>
<proteinExistence type="inferred from homology"/>
<comment type="similarity">
    <text evidence="2 12">Belongs to the cytochrome P450 family.</text>
</comment>
<dbReference type="PROSITE" id="PS00086">
    <property type="entry name" value="CYTOCHROME_P450"/>
    <property type="match status" value="1"/>
</dbReference>
<reference evidence="14 15" key="1">
    <citation type="journal article" date="2022" name="Cell">
        <title>Repeat-based holocentromeres influence genome architecture and karyotype evolution.</title>
        <authorList>
            <person name="Hofstatter P.G."/>
            <person name="Thangavel G."/>
            <person name="Lux T."/>
            <person name="Neumann P."/>
            <person name="Vondrak T."/>
            <person name="Novak P."/>
            <person name="Zhang M."/>
            <person name="Costa L."/>
            <person name="Castellani M."/>
            <person name="Scott A."/>
            <person name="Toegelov H."/>
            <person name="Fuchs J."/>
            <person name="Mata-Sucre Y."/>
            <person name="Dias Y."/>
            <person name="Vanzela A.L.L."/>
            <person name="Huettel B."/>
            <person name="Almeida C.C.S."/>
            <person name="Simkova H."/>
            <person name="Souza G."/>
            <person name="Pedrosa-Harand A."/>
            <person name="Macas J."/>
            <person name="Mayer K.F.X."/>
            <person name="Houben A."/>
            <person name="Marques A."/>
        </authorList>
    </citation>
    <scope>NUCLEOTIDE SEQUENCE [LARGE SCALE GENOMIC DNA]</scope>
    <source>
        <strain evidence="14">RhyTen1mFocal</strain>
    </source>
</reference>
<gene>
    <name evidence="14" type="ORF">LUZ61_000326</name>
</gene>
<dbReference type="InterPro" id="IPR002401">
    <property type="entry name" value="Cyt_P450_E_grp-I"/>
</dbReference>
<dbReference type="Gene3D" id="1.10.630.10">
    <property type="entry name" value="Cytochrome P450"/>
    <property type="match status" value="1"/>
</dbReference>
<dbReference type="PRINTS" id="PR00385">
    <property type="entry name" value="P450"/>
</dbReference>
<dbReference type="GO" id="GO:0016020">
    <property type="term" value="C:membrane"/>
    <property type="evidence" value="ECO:0007669"/>
    <property type="project" value="UniProtKB-SubCell"/>
</dbReference>
<evidence type="ECO:0000256" key="13">
    <source>
        <dbReference type="SAM" id="Phobius"/>
    </source>
</evidence>
<organism evidence="14 15">
    <name type="scientific">Rhynchospora tenuis</name>
    <dbReference type="NCBI Taxonomy" id="198213"/>
    <lineage>
        <taxon>Eukaryota</taxon>
        <taxon>Viridiplantae</taxon>
        <taxon>Streptophyta</taxon>
        <taxon>Embryophyta</taxon>
        <taxon>Tracheophyta</taxon>
        <taxon>Spermatophyta</taxon>
        <taxon>Magnoliopsida</taxon>
        <taxon>Liliopsida</taxon>
        <taxon>Poales</taxon>
        <taxon>Cyperaceae</taxon>
        <taxon>Cyperoideae</taxon>
        <taxon>Rhynchosporeae</taxon>
        <taxon>Rhynchospora</taxon>
    </lineage>
</organism>
<evidence type="ECO:0000256" key="11">
    <source>
        <dbReference type="PIRSR" id="PIRSR602401-1"/>
    </source>
</evidence>
<evidence type="ECO:0000256" key="7">
    <source>
        <dbReference type="ARBA" id="ARBA00023002"/>
    </source>
</evidence>
<evidence type="ECO:0008006" key="16">
    <source>
        <dbReference type="Google" id="ProtNLM"/>
    </source>
</evidence>
<dbReference type="InterPro" id="IPR017972">
    <property type="entry name" value="Cyt_P450_CS"/>
</dbReference>
<keyword evidence="8 11" id="KW-0408">Iron</keyword>
<dbReference type="Pfam" id="PF00067">
    <property type="entry name" value="p450"/>
    <property type="match status" value="1"/>
</dbReference>
<evidence type="ECO:0000256" key="8">
    <source>
        <dbReference type="ARBA" id="ARBA00023004"/>
    </source>
</evidence>
<comment type="caution">
    <text evidence="14">The sequence shown here is derived from an EMBL/GenBank/DDBJ whole genome shotgun (WGS) entry which is preliminary data.</text>
</comment>
<comment type="subcellular location">
    <subcellularLocation>
        <location evidence="1">Membrane</location>
    </subcellularLocation>
</comment>
<dbReference type="GO" id="GO:0016705">
    <property type="term" value="F:oxidoreductase activity, acting on paired donors, with incorporation or reduction of molecular oxygen"/>
    <property type="evidence" value="ECO:0007669"/>
    <property type="project" value="InterPro"/>
</dbReference>
<evidence type="ECO:0000313" key="15">
    <source>
        <dbReference type="Proteomes" id="UP001210211"/>
    </source>
</evidence>
<evidence type="ECO:0000256" key="9">
    <source>
        <dbReference type="ARBA" id="ARBA00023033"/>
    </source>
</evidence>